<reference evidence="1 2" key="1">
    <citation type="journal article" date="2014" name="J. Gen. Virol.">
        <title>Characterization and complete genome sequence analysis of novel bacteriophage IME-EFm1 infecting Enterococcus faecium.</title>
        <authorList>
            <person name="Wang Y."/>
            <person name="Wang W."/>
            <person name="Lv Y."/>
            <person name="Zheng W."/>
            <person name="Mi Z."/>
            <person name="Pei G."/>
            <person name="An X."/>
            <person name="Xu X."/>
            <person name="Han C."/>
            <person name="Liu J."/>
            <person name="Zhou C."/>
            <person name="Tong Y."/>
        </authorList>
    </citation>
    <scope>NUCLEOTIDE SEQUENCE [LARGE SCALE GENOMIC DNA]</scope>
</reference>
<evidence type="ECO:0000313" key="2">
    <source>
        <dbReference type="Proteomes" id="UP000026980"/>
    </source>
</evidence>
<dbReference type="KEGG" id="vg:19686078"/>
<dbReference type="RefSeq" id="YP_009042690.1">
    <property type="nucleotide sequence ID" value="NC_024356.1"/>
</dbReference>
<dbReference type="GeneID" id="19686078"/>
<proteinExistence type="predicted"/>
<name>A0A060AI82_9CAUD</name>
<organism evidence="1 2">
    <name type="scientific">Enterococcus phage IME-EFm1</name>
    <dbReference type="NCBI Taxonomy" id="1445858"/>
    <lineage>
        <taxon>Viruses</taxon>
        <taxon>Duplodnaviria</taxon>
        <taxon>Heunggongvirae</taxon>
        <taxon>Uroviricota</taxon>
        <taxon>Caudoviricetes</taxon>
        <taxon>Efemunavirus</taxon>
        <taxon>Efemunavirus Efm1</taxon>
    </lineage>
</organism>
<dbReference type="EMBL" id="KJ010489">
    <property type="protein sequence ID" value="AIA65109.1"/>
    <property type="molecule type" value="Genomic_DNA"/>
</dbReference>
<evidence type="ECO:0000313" key="1">
    <source>
        <dbReference type="EMBL" id="AIA65109.1"/>
    </source>
</evidence>
<dbReference type="Proteomes" id="UP000026980">
    <property type="component" value="Segment"/>
</dbReference>
<protein>
    <submittedName>
        <fullName evidence="1">Uncharacterized protein</fullName>
    </submittedName>
</protein>
<dbReference type="OrthoDB" id="35521at10239"/>
<keyword evidence="2" id="KW-1185">Reference proteome</keyword>
<gene>
    <name evidence="1" type="ORF">IME_042</name>
</gene>
<sequence length="66" mass="7956">MEKQLFSTEFTNGYCVTVVSQARFELKYYVEIFHVNEPQDTHRVEFHTAREVFGYLSDIQNYKQKD</sequence>
<accession>A0A060AI82</accession>